<evidence type="ECO:0000313" key="2">
    <source>
        <dbReference type="EMBL" id="QHS97583.1"/>
    </source>
</evidence>
<protein>
    <submittedName>
        <fullName evidence="2">Uncharacterized protein</fullName>
    </submittedName>
</protein>
<dbReference type="AlphaFoldDB" id="A0A6C0C1Z5"/>
<dbReference type="EMBL" id="MN739300">
    <property type="protein sequence ID" value="QHS97583.1"/>
    <property type="molecule type" value="Genomic_DNA"/>
</dbReference>
<feature type="region of interest" description="Disordered" evidence="1">
    <location>
        <begin position="92"/>
        <end position="114"/>
    </location>
</feature>
<feature type="compositionally biased region" description="Acidic residues" evidence="1">
    <location>
        <begin position="96"/>
        <end position="114"/>
    </location>
</feature>
<name>A0A6C0C1Z5_9ZZZZ</name>
<sequence>MPHSCLCTCLKQQMATGIQSIYDEAHIDSNAQPTNLCSWDKFAQVLLDRHVPGVLRRERLAQERYEWLAHLEDIDDDQSSPDSLDAEIWAPLPISSEDEGMNENYDDLAEDAGG</sequence>
<reference evidence="2" key="1">
    <citation type="journal article" date="2020" name="Nature">
        <title>Giant virus diversity and host interactions through global metagenomics.</title>
        <authorList>
            <person name="Schulz F."/>
            <person name="Roux S."/>
            <person name="Paez-Espino D."/>
            <person name="Jungbluth S."/>
            <person name="Walsh D.A."/>
            <person name="Denef V.J."/>
            <person name="McMahon K.D."/>
            <person name="Konstantinidis K.T."/>
            <person name="Eloe-Fadrosh E.A."/>
            <person name="Kyrpides N.C."/>
            <person name="Woyke T."/>
        </authorList>
    </citation>
    <scope>NUCLEOTIDE SEQUENCE</scope>
    <source>
        <strain evidence="2">GVMAG-M-3300020182-33</strain>
    </source>
</reference>
<evidence type="ECO:0000256" key="1">
    <source>
        <dbReference type="SAM" id="MobiDB-lite"/>
    </source>
</evidence>
<organism evidence="2">
    <name type="scientific">viral metagenome</name>
    <dbReference type="NCBI Taxonomy" id="1070528"/>
    <lineage>
        <taxon>unclassified sequences</taxon>
        <taxon>metagenomes</taxon>
        <taxon>organismal metagenomes</taxon>
    </lineage>
</organism>
<proteinExistence type="predicted"/>
<accession>A0A6C0C1Z5</accession>